<protein>
    <recommendedName>
        <fullName evidence="1">Vacuolar ATPase assembly protein VMA22</fullName>
    </recommendedName>
</protein>
<dbReference type="Pfam" id="PF21730">
    <property type="entry name" value="Vma22_CCDC115"/>
    <property type="match status" value="1"/>
</dbReference>
<dbReference type="GO" id="GO:0051082">
    <property type="term" value="F:unfolded protein binding"/>
    <property type="evidence" value="ECO:0007669"/>
    <property type="project" value="TreeGrafter"/>
</dbReference>
<accession>A0AAV2QU32</accession>
<dbReference type="GO" id="GO:0070072">
    <property type="term" value="P:vacuolar proton-transporting V-type ATPase complex assembly"/>
    <property type="evidence" value="ECO:0007669"/>
    <property type="project" value="InterPro"/>
</dbReference>
<keyword evidence="3" id="KW-1185">Reference proteome</keyword>
<organism evidence="2 3">
    <name type="scientific">Meganyctiphanes norvegica</name>
    <name type="common">Northern krill</name>
    <name type="synonym">Thysanopoda norvegica</name>
    <dbReference type="NCBI Taxonomy" id="48144"/>
    <lineage>
        <taxon>Eukaryota</taxon>
        <taxon>Metazoa</taxon>
        <taxon>Ecdysozoa</taxon>
        <taxon>Arthropoda</taxon>
        <taxon>Crustacea</taxon>
        <taxon>Multicrustacea</taxon>
        <taxon>Malacostraca</taxon>
        <taxon>Eumalacostraca</taxon>
        <taxon>Eucarida</taxon>
        <taxon>Euphausiacea</taxon>
        <taxon>Euphausiidae</taxon>
        <taxon>Meganyctiphanes</taxon>
    </lineage>
</organism>
<feature type="non-terminal residue" evidence="2">
    <location>
        <position position="1"/>
    </location>
</feature>
<evidence type="ECO:0000256" key="1">
    <source>
        <dbReference type="ARBA" id="ARBA00093634"/>
    </source>
</evidence>
<dbReference type="AlphaFoldDB" id="A0AAV2QU32"/>
<sequence length="264" mass="30247">RSSFDGDQAGCYIAVWCRRSHWDYSSSFRLAMELRAEFTQESLCDKLDHLALQQLDLMDQLIRAKMTMEESIRPGYFLMGKTRYSLGQSSVSRLQLPGENSQVKPMVTTTASQHTTSKLEGGVLYQSVEANFHNPITTVEEEEEEAGEASSSSCYEEPETLLRKRGVKLHGEQGVEDIYAPENDEVNYSESSSSEAIKTINRDPIRWFSALPPQTLRQSQTFFKTAIQMSVKCANIQWRLNAIIKENKRLMEIKRHYERLEKEG</sequence>
<dbReference type="InterPro" id="IPR040357">
    <property type="entry name" value="Vma22/CCDC115"/>
</dbReference>
<evidence type="ECO:0000313" key="3">
    <source>
        <dbReference type="Proteomes" id="UP001497623"/>
    </source>
</evidence>
<gene>
    <name evidence="2" type="ORF">MNOR_LOCUS16064</name>
</gene>
<dbReference type="Proteomes" id="UP001497623">
    <property type="component" value="Unassembled WGS sequence"/>
</dbReference>
<proteinExistence type="predicted"/>
<dbReference type="PANTHER" id="PTHR31996:SF2">
    <property type="entry name" value="COILED-COIL DOMAIN-CONTAINING PROTEIN 115"/>
    <property type="match status" value="1"/>
</dbReference>
<reference evidence="2 3" key="1">
    <citation type="submission" date="2024-05" db="EMBL/GenBank/DDBJ databases">
        <authorList>
            <person name="Wallberg A."/>
        </authorList>
    </citation>
    <scope>NUCLEOTIDE SEQUENCE [LARGE SCALE GENOMIC DNA]</scope>
</reference>
<dbReference type="EMBL" id="CAXKWB010010364">
    <property type="protein sequence ID" value="CAL4097728.1"/>
    <property type="molecule type" value="Genomic_DNA"/>
</dbReference>
<name>A0AAV2QU32_MEGNR</name>
<comment type="caution">
    <text evidence="2">The sequence shown here is derived from an EMBL/GenBank/DDBJ whole genome shotgun (WGS) entry which is preliminary data.</text>
</comment>
<evidence type="ECO:0000313" key="2">
    <source>
        <dbReference type="EMBL" id="CAL4097728.1"/>
    </source>
</evidence>
<dbReference type="PANTHER" id="PTHR31996">
    <property type="entry name" value="COILED-COIL DOMAIN-CONTAINING PROTEIN 115"/>
    <property type="match status" value="1"/>
</dbReference>